<dbReference type="GO" id="GO:0006364">
    <property type="term" value="P:rRNA processing"/>
    <property type="evidence" value="ECO:0007669"/>
    <property type="project" value="TreeGrafter"/>
</dbReference>
<gene>
    <name evidence="7" type="ORF">GQ43DRAFT_403594</name>
</gene>
<accession>A0A9P4JI98</accession>
<dbReference type="GO" id="GO:0000027">
    <property type="term" value="P:ribosomal large subunit assembly"/>
    <property type="evidence" value="ECO:0007669"/>
    <property type="project" value="UniProtKB-UniRule"/>
</dbReference>
<feature type="compositionally biased region" description="Basic residues" evidence="6">
    <location>
        <begin position="13"/>
        <end position="23"/>
    </location>
</feature>
<dbReference type="PIRSF" id="PIRSF017302">
    <property type="entry name" value="Gltscr2"/>
    <property type="match status" value="1"/>
</dbReference>
<evidence type="ECO:0000256" key="5">
    <source>
        <dbReference type="PIRNR" id="PIRNR017302"/>
    </source>
</evidence>
<evidence type="ECO:0000256" key="4">
    <source>
        <dbReference type="ARBA" id="ARBA00023242"/>
    </source>
</evidence>
<comment type="caution">
    <text evidence="7">The sequence shown here is derived from an EMBL/GenBank/DDBJ whole genome shotgun (WGS) entry which is preliminary data.</text>
</comment>
<feature type="compositionally biased region" description="Basic and acidic residues" evidence="6">
    <location>
        <begin position="219"/>
        <end position="247"/>
    </location>
</feature>
<comment type="subcellular location">
    <subcellularLocation>
        <location evidence="5">Nucleus</location>
        <location evidence="5">Nucleolus</location>
    </subcellularLocation>
    <subcellularLocation>
        <location evidence="5">Nucleus</location>
        <location evidence="5">Nucleoplasm</location>
    </subcellularLocation>
</comment>
<dbReference type="GO" id="GO:0005730">
    <property type="term" value="C:nucleolus"/>
    <property type="evidence" value="ECO:0007669"/>
    <property type="project" value="UniProtKB-SubCell"/>
</dbReference>
<dbReference type="GO" id="GO:0005654">
    <property type="term" value="C:nucleoplasm"/>
    <property type="evidence" value="ECO:0007669"/>
    <property type="project" value="UniProtKB-SubCell"/>
</dbReference>
<evidence type="ECO:0000256" key="3">
    <source>
        <dbReference type="ARBA" id="ARBA00022517"/>
    </source>
</evidence>
<keyword evidence="3 5" id="KW-0690">Ribosome biogenesis</keyword>
<name>A0A9P4JI98_9PLEO</name>
<dbReference type="AlphaFoldDB" id="A0A9P4JI98"/>
<comment type="similarity">
    <text evidence="1 5">Belongs to the NOP53 family.</text>
</comment>
<comment type="function">
    <text evidence="5">May play a role in ribosome biogenesis.</text>
</comment>
<keyword evidence="8" id="KW-1185">Reference proteome</keyword>
<feature type="compositionally biased region" description="Acidic residues" evidence="6">
    <location>
        <begin position="248"/>
        <end position="270"/>
    </location>
</feature>
<evidence type="ECO:0000256" key="2">
    <source>
        <dbReference type="ARBA" id="ARBA00018339"/>
    </source>
</evidence>
<reference evidence="7" key="1">
    <citation type="journal article" date="2020" name="Stud. Mycol.">
        <title>101 Dothideomycetes genomes: a test case for predicting lifestyles and emergence of pathogens.</title>
        <authorList>
            <person name="Haridas S."/>
            <person name="Albert R."/>
            <person name="Binder M."/>
            <person name="Bloem J."/>
            <person name="Labutti K."/>
            <person name="Salamov A."/>
            <person name="Andreopoulos B."/>
            <person name="Baker S."/>
            <person name="Barry K."/>
            <person name="Bills G."/>
            <person name="Bluhm B."/>
            <person name="Cannon C."/>
            <person name="Castanera R."/>
            <person name="Culley D."/>
            <person name="Daum C."/>
            <person name="Ezra D."/>
            <person name="Gonzalez J."/>
            <person name="Henrissat B."/>
            <person name="Kuo A."/>
            <person name="Liang C."/>
            <person name="Lipzen A."/>
            <person name="Lutzoni F."/>
            <person name="Magnuson J."/>
            <person name="Mondo S."/>
            <person name="Nolan M."/>
            <person name="Ohm R."/>
            <person name="Pangilinan J."/>
            <person name="Park H.-J."/>
            <person name="Ramirez L."/>
            <person name="Alfaro M."/>
            <person name="Sun H."/>
            <person name="Tritt A."/>
            <person name="Yoshinaga Y."/>
            <person name="Zwiers L.-H."/>
            <person name="Turgeon B."/>
            <person name="Goodwin S."/>
            <person name="Spatafora J."/>
            <person name="Crous P."/>
            <person name="Grigoriev I."/>
        </authorList>
    </citation>
    <scope>NUCLEOTIDE SEQUENCE</scope>
    <source>
        <strain evidence="7">ATCC 74209</strain>
    </source>
</reference>
<feature type="compositionally biased region" description="Basic and acidic residues" evidence="6">
    <location>
        <begin position="165"/>
        <end position="177"/>
    </location>
</feature>
<dbReference type="GO" id="GO:0008097">
    <property type="term" value="F:5S rRNA binding"/>
    <property type="evidence" value="ECO:0007669"/>
    <property type="project" value="TreeGrafter"/>
</dbReference>
<evidence type="ECO:0000313" key="8">
    <source>
        <dbReference type="Proteomes" id="UP000799536"/>
    </source>
</evidence>
<sequence>MSNPVAAPAQHKQPSRKGKKAWRKNVDVTQVQEGLQEVREQLATGGIIAEKAADELFIVDAAGSKDIQNEYRKKHKTLKVDEILNARSAVPAVSSRKRGSSMVGDGIVKPKPKKARVSAKDLDRIRSIAYGGDQVHKDVVKIGDAATHDPWAETDPQPSPYTFLDAKKPIREPETLKHAPISLAASGKPLPAVRKPEAGKSYNPLLDDWAELVEREGQKEVEAELKRRQEAQEEAERQARIEAARAEEELESDNAESAWESEWEGIESEVEGSGLNKKRPERKTPAQRNKIKRRKEAERKAIHDAKIKERERQLQRIKELAKATEEKEKIRAMKMATVQEDVSSDEEEVLRKKRFGKAGIPEAPLEVVLADELQDSLRRLKPEGNLLKDRFRSMVVRGKIESRKQIAQGKKNKTTVTEKWTYKDWKLK</sequence>
<dbReference type="PANTHER" id="PTHR14211">
    <property type="entry name" value="GLIOMA SUPPRESSOR CANDIDATE REGION GENE 2"/>
    <property type="match status" value="1"/>
</dbReference>
<dbReference type="InterPro" id="IPR011687">
    <property type="entry name" value="Nop53/GLTSCR2"/>
</dbReference>
<evidence type="ECO:0000313" key="7">
    <source>
        <dbReference type="EMBL" id="KAF2197172.1"/>
    </source>
</evidence>
<dbReference type="EMBL" id="ML994269">
    <property type="protein sequence ID" value="KAF2197172.1"/>
    <property type="molecule type" value="Genomic_DNA"/>
</dbReference>
<organism evidence="7 8">
    <name type="scientific">Delitschia confertaspora ATCC 74209</name>
    <dbReference type="NCBI Taxonomy" id="1513339"/>
    <lineage>
        <taxon>Eukaryota</taxon>
        <taxon>Fungi</taxon>
        <taxon>Dikarya</taxon>
        <taxon>Ascomycota</taxon>
        <taxon>Pezizomycotina</taxon>
        <taxon>Dothideomycetes</taxon>
        <taxon>Pleosporomycetidae</taxon>
        <taxon>Pleosporales</taxon>
        <taxon>Delitschiaceae</taxon>
        <taxon>Delitschia</taxon>
    </lineage>
</organism>
<dbReference type="PANTHER" id="PTHR14211:SF7">
    <property type="entry name" value="RIBOSOME BIOGENESIS PROTEIN NOP53"/>
    <property type="match status" value="1"/>
</dbReference>
<dbReference type="Proteomes" id="UP000799536">
    <property type="component" value="Unassembled WGS sequence"/>
</dbReference>
<feature type="region of interest" description="Disordered" evidence="6">
    <location>
        <begin position="90"/>
        <end position="119"/>
    </location>
</feature>
<feature type="region of interest" description="Disordered" evidence="6">
    <location>
        <begin position="1"/>
        <end position="24"/>
    </location>
</feature>
<evidence type="ECO:0000256" key="6">
    <source>
        <dbReference type="SAM" id="MobiDB-lite"/>
    </source>
</evidence>
<evidence type="ECO:0000256" key="1">
    <source>
        <dbReference type="ARBA" id="ARBA00008838"/>
    </source>
</evidence>
<feature type="compositionally biased region" description="Basic and acidic residues" evidence="6">
    <location>
        <begin position="295"/>
        <end position="308"/>
    </location>
</feature>
<proteinExistence type="inferred from homology"/>
<feature type="region of interest" description="Disordered" evidence="6">
    <location>
        <begin position="219"/>
        <end position="308"/>
    </location>
</feature>
<dbReference type="Pfam" id="PF07767">
    <property type="entry name" value="Nop53"/>
    <property type="match status" value="1"/>
</dbReference>
<feature type="region of interest" description="Disordered" evidence="6">
    <location>
        <begin position="148"/>
        <end position="202"/>
    </location>
</feature>
<protein>
    <recommendedName>
        <fullName evidence="2 5">Ribosome biogenesis protein NOP53</fullName>
    </recommendedName>
</protein>
<keyword evidence="4 5" id="KW-0539">Nucleus</keyword>
<dbReference type="OrthoDB" id="5072at2759"/>